<feature type="compositionally biased region" description="Basic and acidic residues" evidence="2">
    <location>
        <begin position="309"/>
        <end position="327"/>
    </location>
</feature>
<reference evidence="3" key="1">
    <citation type="submission" date="2021-09" db="EMBL/GenBank/DDBJ databases">
        <authorList>
            <consortium name="AG Swart"/>
            <person name="Singh M."/>
            <person name="Singh A."/>
            <person name="Seah K."/>
            <person name="Emmerich C."/>
        </authorList>
    </citation>
    <scope>NUCLEOTIDE SEQUENCE</scope>
    <source>
        <strain evidence="3">ATCC30299</strain>
    </source>
</reference>
<feature type="region of interest" description="Disordered" evidence="2">
    <location>
        <begin position="289"/>
        <end position="445"/>
    </location>
</feature>
<evidence type="ECO:0000313" key="3">
    <source>
        <dbReference type="EMBL" id="CAG9330856.1"/>
    </source>
</evidence>
<evidence type="ECO:0000256" key="1">
    <source>
        <dbReference type="SAM" id="Coils"/>
    </source>
</evidence>
<gene>
    <name evidence="3" type="ORF">BSTOLATCC_MIC52266</name>
</gene>
<dbReference type="EMBL" id="CAJZBQ010000052">
    <property type="protein sequence ID" value="CAG9330856.1"/>
    <property type="molecule type" value="Genomic_DNA"/>
</dbReference>
<feature type="compositionally biased region" description="Basic and acidic residues" evidence="2">
    <location>
        <begin position="400"/>
        <end position="413"/>
    </location>
</feature>
<proteinExistence type="predicted"/>
<sequence>MEESRSRIDIDALIQKYKLEPSPYSSAEFKPTSVEESDSKEYEEIKKGRQLSFNESSSKKPENFQQSESANDTIKSKAITNAMKALQEKVNKLESEKDGLQAEIEYTKMKHLSEINELEEKYKNKAANLSEDSEGLSIQKLEEQVEFLHSQCEFAEAENKRLSEQYTIDKENWALQFEHLKRQINSKPPIPSNNNLVEMLKQEQTEHKKTLEQLEQRENEFEEVSKELEFYKKKCETQKDEYQKNFKYIEGELRRIKLEQEARIVDLENENKKYKELYEKLLLENQKRDYKKPAHPYNEPKTTTPRQSLDIKAKQAAEIKAKSKQTSDVKSTPKQVVKKPSISTNDKAPIQVQVRNKRENSLNSSNSKPLTRSSSVTKQMPSKQASSTATPGTPTHKFLRRNDSLKDSIHTDRSSSGTPKNHYKTPSYLKKNKENEASLETQIQDQEKDVSSLNARYKLLLHLSQDGNQDLSTIRNELVSISQSIDDKTKIIFSLKQRQQEIIKNKMLNVSS</sequence>
<protein>
    <submittedName>
        <fullName evidence="3">Uncharacterized protein</fullName>
    </submittedName>
</protein>
<feature type="coiled-coil region" evidence="1">
    <location>
        <begin position="76"/>
        <end position="287"/>
    </location>
</feature>
<feature type="compositionally biased region" description="Polar residues" evidence="2">
    <location>
        <begin position="63"/>
        <end position="73"/>
    </location>
</feature>
<evidence type="ECO:0000313" key="4">
    <source>
        <dbReference type="Proteomes" id="UP001162131"/>
    </source>
</evidence>
<comment type="caution">
    <text evidence="3">The sequence shown here is derived from an EMBL/GenBank/DDBJ whole genome shotgun (WGS) entry which is preliminary data.</text>
</comment>
<organism evidence="3 4">
    <name type="scientific">Blepharisma stoltei</name>
    <dbReference type="NCBI Taxonomy" id="1481888"/>
    <lineage>
        <taxon>Eukaryota</taxon>
        <taxon>Sar</taxon>
        <taxon>Alveolata</taxon>
        <taxon>Ciliophora</taxon>
        <taxon>Postciliodesmatophora</taxon>
        <taxon>Heterotrichea</taxon>
        <taxon>Heterotrichida</taxon>
        <taxon>Blepharismidae</taxon>
        <taxon>Blepharisma</taxon>
    </lineage>
</organism>
<evidence type="ECO:0000256" key="2">
    <source>
        <dbReference type="SAM" id="MobiDB-lite"/>
    </source>
</evidence>
<accession>A0AAU9JWX4</accession>
<keyword evidence="1" id="KW-0175">Coiled coil</keyword>
<feature type="compositionally biased region" description="Basic and acidic residues" evidence="2">
    <location>
        <begin position="37"/>
        <end position="47"/>
    </location>
</feature>
<dbReference type="Proteomes" id="UP001162131">
    <property type="component" value="Unassembled WGS sequence"/>
</dbReference>
<keyword evidence="4" id="KW-1185">Reference proteome</keyword>
<feature type="region of interest" description="Disordered" evidence="2">
    <location>
        <begin position="21"/>
        <end position="73"/>
    </location>
</feature>
<name>A0AAU9JWX4_9CILI</name>
<feature type="compositionally biased region" description="Polar residues" evidence="2">
    <location>
        <begin position="361"/>
        <end position="393"/>
    </location>
</feature>
<dbReference type="AlphaFoldDB" id="A0AAU9JWX4"/>